<dbReference type="InterPro" id="IPR038404">
    <property type="entry name" value="TRAP_DctP_sf"/>
</dbReference>
<comment type="similarity">
    <text evidence="1">Belongs to the bacterial solute-binding protein 7 family.</text>
</comment>
<name>A0A9X5BIA2_9FIRM</name>
<organism evidence="5 6">
    <name type="scientific">Parablautia muri</name>
    <dbReference type="NCBI Taxonomy" id="2320879"/>
    <lineage>
        <taxon>Bacteria</taxon>
        <taxon>Bacillati</taxon>
        <taxon>Bacillota</taxon>
        <taxon>Clostridia</taxon>
        <taxon>Lachnospirales</taxon>
        <taxon>Lachnospiraceae</taxon>
        <taxon>Parablautia</taxon>
    </lineage>
</organism>
<reference evidence="5" key="1">
    <citation type="submission" date="2018-09" db="EMBL/GenBank/DDBJ databases">
        <title>Murine metabolic-syndrome-specific gut microbial biobank.</title>
        <authorList>
            <person name="Liu C."/>
        </authorList>
    </citation>
    <scope>NUCLEOTIDE SEQUENCE</scope>
    <source>
        <strain evidence="5">D42-62</strain>
    </source>
</reference>
<evidence type="ECO:0000256" key="4">
    <source>
        <dbReference type="SAM" id="Phobius"/>
    </source>
</evidence>
<dbReference type="Proteomes" id="UP001154420">
    <property type="component" value="Unassembled WGS sequence"/>
</dbReference>
<evidence type="ECO:0000313" key="5">
    <source>
        <dbReference type="EMBL" id="NBJ94127.1"/>
    </source>
</evidence>
<keyword evidence="4" id="KW-0812">Transmembrane</keyword>
<dbReference type="InterPro" id="IPR018389">
    <property type="entry name" value="DctP_fam"/>
</dbReference>
<dbReference type="EMBL" id="QZDT01000030">
    <property type="protein sequence ID" value="NBJ94127.1"/>
    <property type="molecule type" value="Genomic_DNA"/>
</dbReference>
<accession>A0A9X5BIA2</accession>
<proteinExistence type="inferred from homology"/>
<keyword evidence="4" id="KW-0472">Membrane</keyword>
<dbReference type="OrthoDB" id="9815946at2"/>
<dbReference type="NCBIfam" id="NF037995">
    <property type="entry name" value="TRAP_S1"/>
    <property type="match status" value="1"/>
</dbReference>
<dbReference type="Pfam" id="PF03480">
    <property type="entry name" value="DctP"/>
    <property type="match status" value="1"/>
</dbReference>
<dbReference type="AlphaFoldDB" id="A0A9X5BIA2"/>
<evidence type="ECO:0000313" key="6">
    <source>
        <dbReference type="Proteomes" id="UP001154420"/>
    </source>
</evidence>
<evidence type="ECO:0000256" key="3">
    <source>
        <dbReference type="ARBA" id="ARBA00022729"/>
    </source>
</evidence>
<evidence type="ECO:0000256" key="2">
    <source>
        <dbReference type="ARBA" id="ARBA00022448"/>
    </source>
</evidence>
<sequence>MGTINDVCEQISRGASIIAYAGPDAFSSSAPDLAILNSQYCLTSADQIDAINQSDWFKEQAEKLAQDGNTRILSWNFFTGYRHILSKTPIETPDDLNGVQIRVADSPAAIAFVKALGCSPVVTNWNEVYSSISTNIVTACEAPLATLYSSSLQEVAQYCTLTNHLVSTGMMVIPVDIFASMPEEYQNILLEAVYQAGVDFLTAKLPKKYAIRLKQVVYFFMLLTCFFMLYLSIVISSQGFLKVSAYFRIPYFYKYISVAIGFACMIVHTLRYLALSFRAPEDFFNRIAQGGLPGLDDKETDKQEVKKT</sequence>
<protein>
    <submittedName>
        <fullName evidence="5">TRAP transporter small permease subunit</fullName>
    </submittedName>
</protein>
<keyword evidence="3" id="KW-0732">Signal</keyword>
<keyword evidence="2" id="KW-0813">Transport</keyword>
<dbReference type="PANTHER" id="PTHR33376">
    <property type="match status" value="1"/>
</dbReference>
<dbReference type="PANTHER" id="PTHR33376:SF7">
    <property type="entry name" value="C4-DICARBOXYLATE-BINDING PROTEIN DCTB"/>
    <property type="match status" value="1"/>
</dbReference>
<comment type="caution">
    <text evidence="5">The sequence shown here is derived from an EMBL/GenBank/DDBJ whole genome shotgun (WGS) entry which is preliminary data.</text>
</comment>
<feature type="transmembrane region" description="Helical" evidence="4">
    <location>
        <begin position="255"/>
        <end position="274"/>
    </location>
</feature>
<dbReference type="GO" id="GO:0005886">
    <property type="term" value="C:plasma membrane"/>
    <property type="evidence" value="ECO:0007669"/>
    <property type="project" value="UniProtKB-SubCell"/>
</dbReference>
<keyword evidence="6" id="KW-1185">Reference proteome</keyword>
<dbReference type="Gene3D" id="3.40.190.170">
    <property type="entry name" value="Bacterial extracellular solute-binding protein, family 7"/>
    <property type="match status" value="1"/>
</dbReference>
<dbReference type="GO" id="GO:0055085">
    <property type="term" value="P:transmembrane transport"/>
    <property type="evidence" value="ECO:0007669"/>
    <property type="project" value="InterPro"/>
</dbReference>
<feature type="transmembrane region" description="Helical" evidence="4">
    <location>
        <begin position="216"/>
        <end position="235"/>
    </location>
</feature>
<gene>
    <name evidence="5" type="ORF">D5281_16415</name>
</gene>
<keyword evidence="4" id="KW-1133">Transmembrane helix</keyword>
<evidence type="ECO:0000256" key="1">
    <source>
        <dbReference type="ARBA" id="ARBA00009023"/>
    </source>
</evidence>